<dbReference type="SUPFAM" id="SSF55347">
    <property type="entry name" value="Glyceraldehyde-3-phosphate dehydrogenase-like, C-terminal domain"/>
    <property type="match status" value="1"/>
</dbReference>
<proteinExistence type="inferred from homology"/>
<dbReference type="InterPro" id="IPR014729">
    <property type="entry name" value="Rossmann-like_a/b/a_fold"/>
</dbReference>
<dbReference type="SUPFAM" id="SSF51735">
    <property type="entry name" value="NAD(P)-binding Rossmann-fold domains"/>
    <property type="match status" value="1"/>
</dbReference>
<accession>A0A6N7X7A2</accession>
<dbReference type="GO" id="GO:0000166">
    <property type="term" value="F:nucleotide binding"/>
    <property type="evidence" value="ECO:0007669"/>
    <property type="project" value="InterPro"/>
</dbReference>
<dbReference type="AlphaFoldDB" id="A0A6N7X7A2"/>
<comment type="similarity">
    <text evidence="1">Belongs to the Gfo/Idh/MocA family.</text>
</comment>
<evidence type="ECO:0000256" key="2">
    <source>
        <dbReference type="ARBA" id="ARBA00023002"/>
    </source>
</evidence>
<dbReference type="RefSeq" id="WP_288796106.1">
    <property type="nucleotide sequence ID" value="NZ_VUNA01000005.1"/>
</dbReference>
<name>A0A6N7X7A2_9FIRM</name>
<dbReference type="Proteomes" id="UP000469424">
    <property type="component" value="Unassembled WGS sequence"/>
</dbReference>
<keyword evidence="6" id="KW-1185">Reference proteome</keyword>
<keyword evidence="5" id="KW-0808">Transferase</keyword>
<evidence type="ECO:0000256" key="1">
    <source>
        <dbReference type="ARBA" id="ARBA00010928"/>
    </source>
</evidence>
<dbReference type="Pfam" id="PF01408">
    <property type="entry name" value="GFO_IDH_MocA"/>
    <property type="match status" value="1"/>
</dbReference>
<evidence type="ECO:0000259" key="3">
    <source>
        <dbReference type="Pfam" id="PF01408"/>
    </source>
</evidence>
<dbReference type="PANTHER" id="PTHR22604">
    <property type="entry name" value="OXIDOREDUCTASES"/>
    <property type="match status" value="1"/>
</dbReference>
<protein>
    <submittedName>
        <fullName evidence="5">Adenylyltransferase/cytidyltransferase family protein</fullName>
    </submittedName>
</protein>
<evidence type="ECO:0000313" key="5">
    <source>
        <dbReference type="EMBL" id="MST70463.1"/>
    </source>
</evidence>
<dbReference type="GO" id="GO:0016491">
    <property type="term" value="F:oxidoreductase activity"/>
    <property type="evidence" value="ECO:0007669"/>
    <property type="project" value="UniProtKB-KW"/>
</dbReference>
<dbReference type="Gene3D" id="3.30.360.10">
    <property type="entry name" value="Dihydrodipicolinate Reductase, domain 2"/>
    <property type="match status" value="1"/>
</dbReference>
<evidence type="ECO:0000259" key="4">
    <source>
        <dbReference type="Pfam" id="PF01467"/>
    </source>
</evidence>
<feature type="domain" description="Cytidyltransferase-like" evidence="4">
    <location>
        <begin position="5"/>
        <end position="126"/>
    </location>
</feature>
<dbReference type="SUPFAM" id="SSF52374">
    <property type="entry name" value="Nucleotidylyl transferase"/>
    <property type="match status" value="1"/>
</dbReference>
<dbReference type="Pfam" id="PF01467">
    <property type="entry name" value="CTP_transf_like"/>
    <property type="match status" value="1"/>
</dbReference>
<evidence type="ECO:0000313" key="6">
    <source>
        <dbReference type="Proteomes" id="UP000469424"/>
    </source>
</evidence>
<dbReference type="PANTHER" id="PTHR22604:SF105">
    <property type="entry name" value="TRANS-1,2-DIHYDROBENZENE-1,2-DIOL DEHYDROGENASE"/>
    <property type="match status" value="1"/>
</dbReference>
<gene>
    <name evidence="5" type="ORF">FYJ65_03765</name>
</gene>
<reference evidence="5 6" key="1">
    <citation type="submission" date="2019-08" db="EMBL/GenBank/DDBJ databases">
        <title>In-depth cultivation of the pig gut microbiome towards novel bacterial diversity and tailored functional studies.</title>
        <authorList>
            <person name="Wylensek D."/>
            <person name="Hitch T.C.A."/>
            <person name="Clavel T."/>
        </authorList>
    </citation>
    <scope>NUCLEOTIDE SEQUENCE [LARGE SCALE GENOMIC DNA]</scope>
    <source>
        <strain evidence="5 6">WCA-MUC-591-APC-4B</strain>
    </source>
</reference>
<organism evidence="5 6">
    <name type="scientific">Mogibacterium kristiansenii</name>
    <dbReference type="NCBI Taxonomy" id="2606708"/>
    <lineage>
        <taxon>Bacteria</taxon>
        <taxon>Bacillati</taxon>
        <taxon>Bacillota</taxon>
        <taxon>Clostridia</taxon>
        <taxon>Peptostreptococcales</taxon>
        <taxon>Anaerovoracaceae</taxon>
        <taxon>Mogibacterium</taxon>
    </lineage>
</organism>
<comment type="caution">
    <text evidence="5">The sequence shown here is derived from an EMBL/GenBank/DDBJ whole genome shotgun (WGS) entry which is preliminary data.</text>
</comment>
<dbReference type="NCBIfam" id="TIGR00125">
    <property type="entry name" value="cyt_tran_rel"/>
    <property type="match status" value="1"/>
</dbReference>
<keyword evidence="2" id="KW-0560">Oxidoreductase</keyword>
<dbReference type="InterPro" id="IPR036291">
    <property type="entry name" value="NAD(P)-bd_dom_sf"/>
</dbReference>
<feature type="domain" description="Gfo/Idh/MocA-like oxidoreductase N-terminal" evidence="3">
    <location>
        <begin position="155"/>
        <end position="246"/>
    </location>
</feature>
<dbReference type="GO" id="GO:0016779">
    <property type="term" value="F:nucleotidyltransferase activity"/>
    <property type="evidence" value="ECO:0007669"/>
    <property type="project" value="UniProtKB-KW"/>
</dbReference>
<dbReference type="InterPro" id="IPR050984">
    <property type="entry name" value="Gfo/Idh/MocA_domain"/>
</dbReference>
<dbReference type="InterPro" id="IPR000683">
    <property type="entry name" value="Gfo/Idh/MocA-like_OxRdtase_N"/>
</dbReference>
<keyword evidence="5" id="KW-0548">Nucleotidyltransferase</keyword>
<dbReference type="EMBL" id="VUNA01000005">
    <property type="protein sequence ID" value="MST70463.1"/>
    <property type="molecule type" value="Genomic_DNA"/>
</dbReference>
<dbReference type="InterPro" id="IPR004821">
    <property type="entry name" value="Cyt_trans-like"/>
</dbReference>
<dbReference type="Gene3D" id="3.40.50.720">
    <property type="entry name" value="NAD(P)-binding Rossmann-like Domain"/>
    <property type="match status" value="1"/>
</dbReference>
<sequence length="435" mass="49970">MKTVITYGTFDLFHEGHYNILKRAKELGDYLIVGVTGETYDAERGKLSVQDSLATRIENVRKTGFADKIIVEEYLGQKIPDIIKYHVDIFAIGSDWKGKFDHIGKYCQICYLERTKNISSTQLREKTLSIYRYGIATDEMYDNEAVIEPKVVSGIHVESVFAEDEALAQRFAEYHELNGGFSDYEKFLEDVNIVYIKLPREKRYDYVKQAVQNGKHVIVDMPYTMDKRQEEEIRKLSAQNETVVMENVLTLYQHAFGQLLWMAKGNEIGDLISIKCSISRSMFDHKCGYDFVDLAYYPVCAITKILGADIESINVKTIKDTEGNINYGLITLNYENTVATAEVGMDMELDCGLKILGTKGEIFVPDDWWRMGYFKYKNQGDDRTKHYSSNFEGNGFRYLIQAILQEIKSKNSDVARILPNESEVVLDVLNRIELQ</sequence>
<dbReference type="Gene3D" id="3.40.50.620">
    <property type="entry name" value="HUPs"/>
    <property type="match status" value="1"/>
</dbReference>